<dbReference type="AlphaFoldDB" id="A0A9D4BI48"/>
<sequence>MFMSELARYSPPARYSDLVFNVDIRAGSTFAQARYSGLCRMSMSELTRHSPSSIFETFAECRCQIWLDIRPPRYSRLLPNVDVSAGSTFAQARYSGLLQNVDVRSGSTFAQLDIRDFCRISM</sequence>
<reference evidence="1" key="1">
    <citation type="journal article" date="2019" name="bioRxiv">
        <title>The Genome of the Zebra Mussel, Dreissena polymorpha: A Resource for Invasive Species Research.</title>
        <authorList>
            <person name="McCartney M.A."/>
            <person name="Auch B."/>
            <person name="Kono T."/>
            <person name="Mallez S."/>
            <person name="Zhang Y."/>
            <person name="Obille A."/>
            <person name="Becker A."/>
            <person name="Abrahante J.E."/>
            <person name="Garbe J."/>
            <person name="Badalamenti J.P."/>
            <person name="Herman A."/>
            <person name="Mangelson H."/>
            <person name="Liachko I."/>
            <person name="Sullivan S."/>
            <person name="Sone E.D."/>
            <person name="Koren S."/>
            <person name="Silverstein K.A.T."/>
            <person name="Beckman K.B."/>
            <person name="Gohl D.M."/>
        </authorList>
    </citation>
    <scope>NUCLEOTIDE SEQUENCE</scope>
    <source>
        <strain evidence="1">Duluth1</strain>
        <tissue evidence="1">Whole animal</tissue>
    </source>
</reference>
<keyword evidence="2" id="KW-1185">Reference proteome</keyword>
<dbReference type="Proteomes" id="UP000828390">
    <property type="component" value="Unassembled WGS sequence"/>
</dbReference>
<gene>
    <name evidence="1" type="ORF">DPMN_081798</name>
</gene>
<organism evidence="1 2">
    <name type="scientific">Dreissena polymorpha</name>
    <name type="common">Zebra mussel</name>
    <name type="synonym">Mytilus polymorpha</name>
    <dbReference type="NCBI Taxonomy" id="45954"/>
    <lineage>
        <taxon>Eukaryota</taxon>
        <taxon>Metazoa</taxon>
        <taxon>Spiralia</taxon>
        <taxon>Lophotrochozoa</taxon>
        <taxon>Mollusca</taxon>
        <taxon>Bivalvia</taxon>
        <taxon>Autobranchia</taxon>
        <taxon>Heteroconchia</taxon>
        <taxon>Euheterodonta</taxon>
        <taxon>Imparidentia</taxon>
        <taxon>Neoheterodontei</taxon>
        <taxon>Myida</taxon>
        <taxon>Dreissenoidea</taxon>
        <taxon>Dreissenidae</taxon>
        <taxon>Dreissena</taxon>
    </lineage>
</organism>
<protein>
    <submittedName>
        <fullName evidence="1">Uncharacterized protein</fullName>
    </submittedName>
</protein>
<proteinExistence type="predicted"/>
<comment type="caution">
    <text evidence="1">The sequence shown here is derived from an EMBL/GenBank/DDBJ whole genome shotgun (WGS) entry which is preliminary data.</text>
</comment>
<reference evidence="1" key="2">
    <citation type="submission" date="2020-11" db="EMBL/GenBank/DDBJ databases">
        <authorList>
            <person name="McCartney M.A."/>
            <person name="Auch B."/>
            <person name="Kono T."/>
            <person name="Mallez S."/>
            <person name="Becker A."/>
            <person name="Gohl D.M."/>
            <person name="Silverstein K.A.T."/>
            <person name="Koren S."/>
            <person name="Bechman K.B."/>
            <person name="Herman A."/>
            <person name="Abrahante J.E."/>
            <person name="Garbe J."/>
        </authorList>
    </citation>
    <scope>NUCLEOTIDE SEQUENCE</scope>
    <source>
        <strain evidence="1">Duluth1</strain>
        <tissue evidence="1">Whole animal</tissue>
    </source>
</reference>
<evidence type="ECO:0000313" key="1">
    <source>
        <dbReference type="EMBL" id="KAH3694358.1"/>
    </source>
</evidence>
<name>A0A9D4BI48_DREPO</name>
<dbReference type="EMBL" id="JAIWYP010000016">
    <property type="protein sequence ID" value="KAH3694358.1"/>
    <property type="molecule type" value="Genomic_DNA"/>
</dbReference>
<accession>A0A9D4BI48</accession>
<evidence type="ECO:0000313" key="2">
    <source>
        <dbReference type="Proteomes" id="UP000828390"/>
    </source>
</evidence>